<dbReference type="InterPro" id="IPR023286">
    <property type="entry name" value="ABATE_dom_sf"/>
</dbReference>
<evidence type="ECO:0000313" key="3">
    <source>
        <dbReference type="Proteomes" id="UP000186096"/>
    </source>
</evidence>
<evidence type="ECO:0000259" key="1">
    <source>
        <dbReference type="Pfam" id="PF11706"/>
    </source>
</evidence>
<dbReference type="Proteomes" id="UP000186096">
    <property type="component" value="Unassembled WGS sequence"/>
</dbReference>
<dbReference type="STRING" id="58117.SAMN05421833_102107"/>
<protein>
    <submittedName>
        <fullName evidence="2">CGNR zinc finger domain-containing protein</fullName>
    </submittedName>
</protein>
<dbReference type="SUPFAM" id="SSF160904">
    <property type="entry name" value="Jann2411-like"/>
    <property type="match status" value="1"/>
</dbReference>
<dbReference type="PANTHER" id="PTHR35525:SF3">
    <property type="entry name" value="BLL6575 PROTEIN"/>
    <property type="match status" value="1"/>
</dbReference>
<reference evidence="3" key="1">
    <citation type="submission" date="2017-01" db="EMBL/GenBank/DDBJ databases">
        <authorList>
            <person name="Varghese N."/>
            <person name="Submissions S."/>
        </authorList>
    </citation>
    <scope>NUCLEOTIDE SEQUENCE [LARGE SCALE GENOMIC DNA]</scope>
    <source>
        <strain evidence="3">ATCC 12950</strain>
    </source>
</reference>
<dbReference type="RefSeq" id="WP_076432597.1">
    <property type="nucleotide sequence ID" value="NZ_FTNI01000002.1"/>
</dbReference>
<feature type="domain" description="Zinc finger CGNR" evidence="1">
    <location>
        <begin position="153"/>
        <end position="191"/>
    </location>
</feature>
<dbReference type="AlphaFoldDB" id="A0A1N6ST56"/>
<accession>A0A1N6ST56</accession>
<sequence length="195" mass="20776">MSSLLALEFVSTIRANRSGPVDALEDVGGLTAWVGDHAPELGIDPAAFVVTAEMREEVVALRQAIRALFARAVSPGPASAADAARLPAFEPSLDLVNATAAAVPVAPRLEWPQDEAPHARTLPALAAGDSARLRATLASAAVDLLGGPHREQLRACPAPRCVLYFVREHPRQEWCSVACGNRARAARHYRQHKNA</sequence>
<organism evidence="2 3">
    <name type="scientific">Microbispora rosea</name>
    <dbReference type="NCBI Taxonomy" id="58117"/>
    <lineage>
        <taxon>Bacteria</taxon>
        <taxon>Bacillati</taxon>
        <taxon>Actinomycetota</taxon>
        <taxon>Actinomycetes</taxon>
        <taxon>Streptosporangiales</taxon>
        <taxon>Streptosporangiaceae</taxon>
        <taxon>Microbispora</taxon>
    </lineage>
</organism>
<name>A0A1N6ST56_9ACTN</name>
<dbReference type="Pfam" id="PF07336">
    <property type="entry name" value="ABATE"/>
    <property type="match status" value="1"/>
</dbReference>
<dbReference type="PANTHER" id="PTHR35525">
    <property type="entry name" value="BLL6575 PROTEIN"/>
    <property type="match status" value="1"/>
</dbReference>
<dbReference type="Gene3D" id="1.10.3300.10">
    <property type="entry name" value="Jann2411-like domain"/>
    <property type="match status" value="1"/>
</dbReference>
<evidence type="ECO:0000313" key="2">
    <source>
        <dbReference type="EMBL" id="SIQ44300.1"/>
    </source>
</evidence>
<dbReference type="InterPro" id="IPR010852">
    <property type="entry name" value="ABATE"/>
</dbReference>
<keyword evidence="3" id="KW-1185">Reference proteome</keyword>
<gene>
    <name evidence="2" type="ORF">SAMN05421833_102107</name>
</gene>
<dbReference type="InterPro" id="IPR021005">
    <property type="entry name" value="Znf_CGNR"/>
</dbReference>
<proteinExistence type="predicted"/>
<dbReference type="Pfam" id="PF11706">
    <property type="entry name" value="zf-CGNR"/>
    <property type="match status" value="1"/>
</dbReference>
<dbReference type="EMBL" id="FTNI01000002">
    <property type="protein sequence ID" value="SIQ44300.1"/>
    <property type="molecule type" value="Genomic_DNA"/>
</dbReference>
<dbReference type="OrthoDB" id="3211108at2"/>